<sequence>MGASAAPDQLYNAVVNRLKRQHSETGTFDPIDAAQRLAAPFTEVAFGMQPEDPEGFEALIKDPVGVVVEAEPEAASSASGDRRALVLWWWKRAPAATAWLPCARPSRMVISQHEVHFDASDADLLANVDASIRSVASTSMASSAGDRLARFMLLSSAGDVVVLQESWLKLCPKVGAGSTGCEFADGSGAARHASPPKFRVVSADGPDDRWATSRSDASVGAIADARANIAWAAAGFAWLALTSEGSVLAAASSVAESMAQLANIVPVPRMTVRSLTAESLGGTGAQWLAADAVTAFASTAWAGVLLLGLLALLSAFSPASALLWLRVRFSFQLTAVSAWMRASFRPRALRVLRRLTDKAARDWLLALAFAAWAVASVLSALVVDGVCARALVFGQHARERCDSSFGLWMPAVVGAGLSFAVVAAAAWWRMCVRRTALPVLDQPLAEARSRAWDASIVWRRANLLWMAAPAHEAAVGSFVQAWRQARGKVSEALQRVRAADREVFASFLRMGGSDGRVGSGAEEVTSALEAASRSLLAAAAESHRLPGETEQLLRAPAAVGTLADQVLRLRRQAASDGGQFMAAAVVGAVDKDPAWIATEPPVGARPETVRSIVADLKRSLQRAEEAAAQQLEKAEAVLAACQSVQVRPLRVVWDAGERVEPAAKSSESPDSAGLCALWRAWHNHVAPSASRIGAVPSDMAVAEGAAGRLGPRSRNLPSP</sequence>
<keyword evidence="1" id="KW-0175">Coiled coil</keyword>
<feature type="transmembrane region" description="Helical" evidence="2">
    <location>
        <begin position="407"/>
        <end position="428"/>
    </location>
</feature>
<dbReference type="OrthoDB" id="10483139at2759"/>
<evidence type="ECO:0000313" key="4">
    <source>
        <dbReference type="EMBL" id="KAA0177466.1"/>
    </source>
</evidence>
<gene>
    <name evidence="4" type="ORF">FNF27_01243</name>
    <name evidence="3" type="ORF">FNF29_00728</name>
</gene>
<comment type="caution">
    <text evidence="4">The sequence shown here is derived from an EMBL/GenBank/DDBJ whole genome shotgun (WGS) entry which is preliminary data.</text>
</comment>
<feature type="coiled-coil region" evidence="1">
    <location>
        <begin position="613"/>
        <end position="640"/>
    </location>
</feature>
<keyword evidence="2" id="KW-0812">Transmembrane</keyword>
<organism evidence="4 5">
    <name type="scientific">Cafeteria roenbergensis</name>
    <name type="common">Marine flagellate</name>
    <dbReference type="NCBI Taxonomy" id="33653"/>
    <lineage>
        <taxon>Eukaryota</taxon>
        <taxon>Sar</taxon>
        <taxon>Stramenopiles</taxon>
        <taxon>Bigyra</taxon>
        <taxon>Opalozoa</taxon>
        <taxon>Bicosoecida</taxon>
        <taxon>Cafeteriaceae</taxon>
        <taxon>Cafeteria</taxon>
    </lineage>
</organism>
<keyword evidence="2" id="KW-0472">Membrane</keyword>
<evidence type="ECO:0000313" key="3">
    <source>
        <dbReference type="EMBL" id="KAA0156617.1"/>
    </source>
</evidence>
<keyword evidence="6" id="KW-1185">Reference proteome</keyword>
<evidence type="ECO:0000313" key="6">
    <source>
        <dbReference type="Proteomes" id="UP000323011"/>
    </source>
</evidence>
<feature type="transmembrane region" description="Helical" evidence="2">
    <location>
        <begin position="363"/>
        <end position="383"/>
    </location>
</feature>
<protein>
    <submittedName>
        <fullName evidence="4">Uncharacterized protein</fullName>
    </submittedName>
</protein>
<evidence type="ECO:0000256" key="1">
    <source>
        <dbReference type="SAM" id="Coils"/>
    </source>
</evidence>
<dbReference type="EMBL" id="VLTO01000004">
    <property type="protein sequence ID" value="KAA0177466.1"/>
    <property type="molecule type" value="Genomic_DNA"/>
</dbReference>
<reference evidence="5 6" key="1">
    <citation type="submission" date="2019-07" db="EMBL/GenBank/DDBJ databases">
        <title>Genomes of Cafeteria roenbergensis.</title>
        <authorList>
            <person name="Fischer M.G."/>
            <person name="Hackl T."/>
            <person name="Roman M."/>
        </authorList>
    </citation>
    <scope>NUCLEOTIDE SEQUENCE [LARGE SCALE GENOMIC DNA]</scope>
    <source>
        <strain evidence="3 6">BVI</strain>
        <strain evidence="4 5">E4-10P</strain>
    </source>
</reference>
<dbReference type="Proteomes" id="UP000323011">
    <property type="component" value="Unassembled WGS sequence"/>
</dbReference>
<dbReference type="AlphaFoldDB" id="A0A5A8EHX4"/>
<dbReference type="Proteomes" id="UP000322899">
    <property type="component" value="Unassembled WGS sequence"/>
</dbReference>
<evidence type="ECO:0000313" key="5">
    <source>
        <dbReference type="Proteomes" id="UP000322899"/>
    </source>
</evidence>
<evidence type="ECO:0000256" key="2">
    <source>
        <dbReference type="SAM" id="Phobius"/>
    </source>
</evidence>
<name>A0A5A8EHX4_CAFRO</name>
<accession>A0A5A8EHX4</accession>
<dbReference type="EMBL" id="VLTN01000003">
    <property type="protein sequence ID" value="KAA0156617.1"/>
    <property type="molecule type" value="Genomic_DNA"/>
</dbReference>
<keyword evidence="2" id="KW-1133">Transmembrane helix</keyword>
<feature type="transmembrane region" description="Helical" evidence="2">
    <location>
        <begin position="300"/>
        <end position="325"/>
    </location>
</feature>
<proteinExistence type="predicted"/>